<evidence type="ECO:0000256" key="1">
    <source>
        <dbReference type="SAM" id="Phobius"/>
    </source>
</evidence>
<dbReference type="PANTHER" id="PTHR34819:SF5">
    <property type="entry name" value="CONSERVED REPEAT DOMAIN PROTEIN"/>
    <property type="match status" value="1"/>
</dbReference>
<protein>
    <recommendedName>
        <fullName evidence="4">DUF11 domain-containing protein</fullName>
    </recommendedName>
</protein>
<reference evidence="2 3" key="1">
    <citation type="journal article" date="2015" name="Nature">
        <title>rRNA introns, odd ribosomes, and small enigmatic genomes across a large radiation of phyla.</title>
        <authorList>
            <person name="Brown C.T."/>
            <person name="Hug L.A."/>
            <person name="Thomas B.C."/>
            <person name="Sharon I."/>
            <person name="Castelle C.J."/>
            <person name="Singh A."/>
            <person name="Wilkins M.J."/>
            <person name="Williams K.H."/>
            <person name="Banfield J.F."/>
        </authorList>
    </citation>
    <scope>NUCLEOTIDE SEQUENCE [LARGE SCALE GENOMIC DNA]</scope>
</reference>
<gene>
    <name evidence="2" type="ORF">UY76_C0003G0019</name>
</gene>
<dbReference type="InterPro" id="IPR051172">
    <property type="entry name" value="Chlamydia_OmcB"/>
</dbReference>
<accession>A0A0G2ALA1</accession>
<evidence type="ECO:0000313" key="2">
    <source>
        <dbReference type="EMBL" id="KKW33414.1"/>
    </source>
</evidence>
<dbReference type="Gene3D" id="2.60.40.1170">
    <property type="entry name" value="Mu homology domain, subdomain B"/>
    <property type="match status" value="1"/>
</dbReference>
<proteinExistence type="predicted"/>
<evidence type="ECO:0008006" key="4">
    <source>
        <dbReference type="Google" id="ProtNLM"/>
    </source>
</evidence>
<dbReference type="EMBL" id="LCRH01000003">
    <property type="protein sequence ID" value="KKW33414.1"/>
    <property type="molecule type" value="Genomic_DNA"/>
</dbReference>
<organism evidence="2 3">
    <name type="scientific">Candidatus Uhrbacteria bacterium GW2011_GWA2_52_8d</name>
    <dbReference type="NCBI Taxonomy" id="1618979"/>
    <lineage>
        <taxon>Bacteria</taxon>
        <taxon>Candidatus Uhriibacteriota</taxon>
    </lineage>
</organism>
<name>A0A0G2ALA1_9BACT</name>
<comment type="caution">
    <text evidence="2">The sequence shown here is derived from an EMBL/GenBank/DDBJ whole genome shotgun (WGS) entry which is preliminary data.</text>
</comment>
<sequence>MSIRKTPKRRSSREIRRQLRSIYEGSDGRVPDLSKLDRGKRSRLTQVLLKTIGLLAVLSLIAWVGFFVFTKGLFQEGETLKLTTEGPGEVKSGEEISYTFRYENIGDVPVASLVMKLTVPSTFHVYSSVPEPQRTLEWTIGSLSAGSDGAITVTGVFLAEVPSSQRLQALFTYKPANFSSDFQDILTQKIDIEDSVVALSFTGPEKALAGDTSEYVVNVQNSGSDPVYNIRVIPTFPTDFTSSSSEPPPVEGQMYWVIDVLEPGELSAITIDGSFTSTASGEQKMVVAIGFVDQDLVYLQDVQELVTDVLGGSIIFSVIVNGSNQSQTADLGETLRISLDYANQAEETARDMSFAMTLSSEAGTVPVDWSKANLSGGVRVGNEVSWEGLAQLAPENSSVIDLSLPIYTVLDPGEADSFTIAVVLTLGNVGTITSTRTLEATPIVITLNSDVSINAQATYYSESGMAIGSGPIPPQVGHTTNYRVYWNVSNSLHTLENVRMSATLPQDVAWLERTDTDIGTVSYNATTRQITWTIPKLLAELAHAGAWFEIAISPDSGDVGRFMKLTSTTSFEARDSSTAESMSESLGELTSELPDDDFALGKGIVTN</sequence>
<keyword evidence="1" id="KW-0812">Transmembrane</keyword>
<dbReference type="PANTHER" id="PTHR34819">
    <property type="entry name" value="LARGE CYSTEINE-RICH PERIPLASMIC PROTEIN OMCB"/>
    <property type="match status" value="1"/>
</dbReference>
<evidence type="ECO:0000313" key="3">
    <source>
        <dbReference type="Proteomes" id="UP000034054"/>
    </source>
</evidence>
<dbReference type="Proteomes" id="UP000034054">
    <property type="component" value="Unassembled WGS sequence"/>
</dbReference>
<dbReference type="AlphaFoldDB" id="A0A0G2ALA1"/>
<keyword evidence="1" id="KW-1133">Transmembrane helix</keyword>
<keyword evidence="1" id="KW-0472">Membrane</keyword>
<feature type="transmembrane region" description="Helical" evidence="1">
    <location>
        <begin position="47"/>
        <end position="69"/>
    </location>
</feature>